<reference evidence="3 4" key="1">
    <citation type="submission" date="2021-12" db="EMBL/GenBank/DDBJ databases">
        <title>Discovery of the Pendulisporaceae a myxobacterial family with distinct sporulation behavior and unique specialized metabolism.</title>
        <authorList>
            <person name="Garcia R."/>
            <person name="Popoff A."/>
            <person name="Bader C.D."/>
            <person name="Loehr J."/>
            <person name="Walesch S."/>
            <person name="Walt C."/>
            <person name="Boldt J."/>
            <person name="Bunk B."/>
            <person name="Haeckl F.J.F.P.J."/>
            <person name="Gunesch A.P."/>
            <person name="Birkelbach J."/>
            <person name="Nuebel U."/>
            <person name="Pietschmann T."/>
            <person name="Bach T."/>
            <person name="Mueller R."/>
        </authorList>
    </citation>
    <scope>NUCLEOTIDE SEQUENCE [LARGE SCALE GENOMIC DNA]</scope>
    <source>
        <strain evidence="3 4">MSr11954</strain>
    </source>
</reference>
<gene>
    <name evidence="3" type="ORF">LZC94_26715</name>
</gene>
<accession>A0ABZ2LQL0</accession>
<evidence type="ECO:0000256" key="2">
    <source>
        <dbReference type="SAM" id="Phobius"/>
    </source>
</evidence>
<sequence>MADLDPMKNLRLCHALVAPMGTVFIALVLYSGCSSSDSMPGPRTNDAGDDPILIPPPGGRDLDASMDADSGPDTTKMTSFITTTLERDATGHGFSDVRTVSWAHASRMAHTFCTSRGFASGHPTGFEDLDRALVPVVCFPNDSYVFDANQQQLKDTQCPIDPNAPTDINTIRWALGGCLAFRLCIDRGYVSGAFTGHPSSSSGSYQVVCLKETAAKSYQAAASEVSQDPDGFTNADTVEWWLATKKAAALCKARGHSLQSGYFNGEHNATSLSLACYL</sequence>
<evidence type="ECO:0000256" key="1">
    <source>
        <dbReference type="SAM" id="MobiDB-lite"/>
    </source>
</evidence>
<protein>
    <submittedName>
        <fullName evidence="3">Uncharacterized protein</fullName>
    </submittedName>
</protein>
<keyword evidence="4" id="KW-1185">Reference proteome</keyword>
<keyword evidence="2" id="KW-0472">Membrane</keyword>
<name>A0ABZ2LQL0_9BACT</name>
<dbReference type="RefSeq" id="WP_394821065.1">
    <property type="nucleotide sequence ID" value="NZ_CP089984.1"/>
</dbReference>
<dbReference type="EMBL" id="CP089984">
    <property type="protein sequence ID" value="WXB11445.1"/>
    <property type="molecule type" value="Genomic_DNA"/>
</dbReference>
<evidence type="ECO:0000313" key="3">
    <source>
        <dbReference type="EMBL" id="WXB11445.1"/>
    </source>
</evidence>
<feature type="transmembrane region" description="Helical" evidence="2">
    <location>
        <begin position="12"/>
        <end position="30"/>
    </location>
</feature>
<keyword evidence="2" id="KW-0812">Transmembrane</keyword>
<evidence type="ECO:0000313" key="4">
    <source>
        <dbReference type="Proteomes" id="UP001370348"/>
    </source>
</evidence>
<feature type="region of interest" description="Disordered" evidence="1">
    <location>
        <begin position="38"/>
        <end position="73"/>
    </location>
</feature>
<organism evidence="3 4">
    <name type="scientific">Pendulispora albinea</name>
    <dbReference type="NCBI Taxonomy" id="2741071"/>
    <lineage>
        <taxon>Bacteria</taxon>
        <taxon>Pseudomonadati</taxon>
        <taxon>Myxococcota</taxon>
        <taxon>Myxococcia</taxon>
        <taxon>Myxococcales</taxon>
        <taxon>Sorangiineae</taxon>
        <taxon>Pendulisporaceae</taxon>
        <taxon>Pendulispora</taxon>
    </lineage>
</organism>
<dbReference type="Proteomes" id="UP001370348">
    <property type="component" value="Chromosome"/>
</dbReference>
<proteinExistence type="predicted"/>
<keyword evidence="2" id="KW-1133">Transmembrane helix</keyword>